<reference evidence="2 3" key="1">
    <citation type="submission" date="2022-03" db="EMBL/GenBank/DDBJ databases">
        <title>Pseudonocardia alaer sp. nov., a novel actinomycete isolated from reed forest soil.</title>
        <authorList>
            <person name="Wang L."/>
        </authorList>
    </citation>
    <scope>NUCLEOTIDE SEQUENCE [LARGE SCALE GENOMIC DNA]</scope>
    <source>
        <strain evidence="2 3">Y-16303</strain>
    </source>
</reference>
<sequence length="110" mass="11635">MAVVALILAAAVAGFILARIHAEGDVRREAEHNAEVAAAQIHGRIEQAASLTESLRRFMLDASGTGVTSDQFAGNALNWLPRPASQLLHGSSRFPTHGERSTSSESASRS</sequence>
<keyword evidence="3" id="KW-1185">Reference proteome</keyword>
<dbReference type="RefSeq" id="WP_241042992.1">
    <property type="nucleotide sequence ID" value="NZ_BAAAJF010000044.1"/>
</dbReference>
<gene>
    <name evidence="2" type="ORF">MMF94_41450</name>
</gene>
<name>A0ABS9TUD9_9PSEU</name>
<protein>
    <submittedName>
        <fullName evidence="2">Uncharacterized protein</fullName>
    </submittedName>
</protein>
<proteinExistence type="predicted"/>
<feature type="region of interest" description="Disordered" evidence="1">
    <location>
        <begin position="88"/>
        <end position="110"/>
    </location>
</feature>
<dbReference type="Proteomes" id="UP001299970">
    <property type="component" value="Unassembled WGS sequence"/>
</dbReference>
<evidence type="ECO:0000313" key="2">
    <source>
        <dbReference type="EMBL" id="MCH6172185.1"/>
    </source>
</evidence>
<dbReference type="EMBL" id="JAKXMK010000059">
    <property type="protein sequence ID" value="MCH6172185.1"/>
    <property type="molecule type" value="Genomic_DNA"/>
</dbReference>
<organism evidence="2 3">
    <name type="scientific">Pseudonocardia alaniniphila</name>
    <dbReference type="NCBI Taxonomy" id="75291"/>
    <lineage>
        <taxon>Bacteria</taxon>
        <taxon>Bacillati</taxon>
        <taxon>Actinomycetota</taxon>
        <taxon>Actinomycetes</taxon>
        <taxon>Pseudonocardiales</taxon>
        <taxon>Pseudonocardiaceae</taxon>
        <taxon>Pseudonocardia</taxon>
    </lineage>
</organism>
<evidence type="ECO:0000256" key="1">
    <source>
        <dbReference type="SAM" id="MobiDB-lite"/>
    </source>
</evidence>
<accession>A0ABS9TUD9</accession>
<evidence type="ECO:0000313" key="3">
    <source>
        <dbReference type="Proteomes" id="UP001299970"/>
    </source>
</evidence>
<comment type="caution">
    <text evidence="2">The sequence shown here is derived from an EMBL/GenBank/DDBJ whole genome shotgun (WGS) entry which is preliminary data.</text>
</comment>